<reference evidence="9 10" key="1">
    <citation type="submission" date="2020-07" db="EMBL/GenBank/DDBJ databases">
        <title>Comparative genomics of pyrophilous fungi reveals a link between fire events and developmental genes.</title>
        <authorList>
            <consortium name="DOE Joint Genome Institute"/>
            <person name="Steindorff A.S."/>
            <person name="Carver A."/>
            <person name="Calhoun S."/>
            <person name="Stillman K."/>
            <person name="Liu H."/>
            <person name="Lipzen A."/>
            <person name="Pangilinan J."/>
            <person name="Labutti K."/>
            <person name="Bruns T.D."/>
            <person name="Grigoriev I.V."/>
        </authorList>
    </citation>
    <scope>NUCLEOTIDE SEQUENCE [LARGE SCALE GENOMIC DNA]</scope>
    <source>
        <strain evidence="9 10">CBS 144469</strain>
    </source>
</reference>
<protein>
    <recommendedName>
        <fullName evidence="8">Zn(2)-C6 fungal-type domain-containing protein</fullName>
    </recommendedName>
</protein>
<dbReference type="SUPFAM" id="SSF57701">
    <property type="entry name" value="Zn2/Cys6 DNA-binding domain"/>
    <property type="match status" value="1"/>
</dbReference>
<evidence type="ECO:0000256" key="2">
    <source>
        <dbReference type="ARBA" id="ARBA00022723"/>
    </source>
</evidence>
<name>A0A8H6HP91_9AGAR</name>
<sequence>MANYDRSTNLPRGAACKECHRRRIRCNGIRPLCQACAETGRNADCEYPDDSGHFPSDYIERLIRELEHRKEELEGRLETNTRAMRAFLGPVVYHASSLGLFIHYPKLLYSLSSPNPNTRPTPALLETMYLWGVRLSTDHNIRQSHEPSFRARALETLDSSLSPIRPIDVVHGVQADILFAHYDLSEGLLQDVMARLQLNTTPMVLSHYLHKIRSRDMSTPPTTIPAPGTDPAVEGELIHAFWHVYIMDKLVAGLLQERASIRTVPDRSDARVDLPWGMDMEEYEAGLLTPNIRTSHTVHTFLEQGHIANSPMGTAPIALVAKTVIVWERASQLGHRIWTQMRVGALTDDQKHAFEVQIQKVDSLVNSLRQVTDAEPIQTVMASLVPETLNRARMRVMWESFLYDTVIKLHQRLGRWEKAVDAAERVIWVVKCASGGQSGNEGSVESLNPFVSFVWPSAAGVLAEQIKRHRLSPGALDAQEKEKAIKDAYRRLKSGLEAMKRFIGQCPMIDRKIREAHDLVESIRLHQGIPHIGLHVSEIPPFELKSYDAALAPIGFKLSIIYNDEKVLGHGTSKAPEIFIYEISEGEMGIFKPRSNHGFYEGAIWVVKRSITIPRSTVTGGRYSHSAMGRDNGAPWSLPHYTPKYYGAFIFDPRGPSDHMPARQYDNDHPKPTHRTDVFA</sequence>
<feature type="domain" description="Zn(2)-C6 fungal-type" evidence="8">
    <location>
        <begin position="15"/>
        <end position="47"/>
    </location>
</feature>
<dbReference type="PANTHER" id="PTHR47338">
    <property type="entry name" value="ZN(II)2CYS6 TRANSCRIPTION FACTOR (EUROFUNG)-RELATED"/>
    <property type="match status" value="1"/>
</dbReference>
<evidence type="ECO:0000256" key="3">
    <source>
        <dbReference type="ARBA" id="ARBA00023015"/>
    </source>
</evidence>
<dbReference type="CDD" id="cd00067">
    <property type="entry name" value="GAL4"/>
    <property type="match status" value="1"/>
</dbReference>
<keyword evidence="2" id="KW-0479">Metal-binding</keyword>
<dbReference type="Pfam" id="PF00172">
    <property type="entry name" value="Zn_clus"/>
    <property type="match status" value="1"/>
</dbReference>
<proteinExistence type="predicted"/>
<dbReference type="AlphaFoldDB" id="A0A8H6HP91"/>
<evidence type="ECO:0000259" key="8">
    <source>
        <dbReference type="PROSITE" id="PS50048"/>
    </source>
</evidence>
<dbReference type="InterPro" id="IPR050815">
    <property type="entry name" value="TF_fung"/>
</dbReference>
<dbReference type="CDD" id="cd12148">
    <property type="entry name" value="fungal_TF_MHR"/>
    <property type="match status" value="1"/>
</dbReference>
<keyword evidence="3" id="KW-0805">Transcription regulation</keyword>
<organism evidence="9 10">
    <name type="scientific">Ephemerocybe angulata</name>
    <dbReference type="NCBI Taxonomy" id="980116"/>
    <lineage>
        <taxon>Eukaryota</taxon>
        <taxon>Fungi</taxon>
        <taxon>Dikarya</taxon>
        <taxon>Basidiomycota</taxon>
        <taxon>Agaricomycotina</taxon>
        <taxon>Agaricomycetes</taxon>
        <taxon>Agaricomycetidae</taxon>
        <taxon>Agaricales</taxon>
        <taxon>Agaricineae</taxon>
        <taxon>Psathyrellaceae</taxon>
        <taxon>Ephemerocybe</taxon>
    </lineage>
</organism>
<dbReference type="InterPro" id="IPR001138">
    <property type="entry name" value="Zn2Cys6_DnaBD"/>
</dbReference>
<evidence type="ECO:0000256" key="4">
    <source>
        <dbReference type="ARBA" id="ARBA00023163"/>
    </source>
</evidence>
<gene>
    <name evidence="9" type="ORF">DFP72DRAFT_1139761</name>
</gene>
<dbReference type="GO" id="GO:0005634">
    <property type="term" value="C:nucleus"/>
    <property type="evidence" value="ECO:0007669"/>
    <property type="project" value="UniProtKB-SubCell"/>
</dbReference>
<dbReference type="InterPro" id="IPR036864">
    <property type="entry name" value="Zn2-C6_fun-type_DNA-bd_sf"/>
</dbReference>
<accession>A0A8H6HP91</accession>
<dbReference type="SMART" id="SM00066">
    <property type="entry name" value="GAL4"/>
    <property type="match status" value="1"/>
</dbReference>
<keyword evidence="6" id="KW-0175">Coiled coil</keyword>
<evidence type="ECO:0000313" key="9">
    <source>
        <dbReference type="EMBL" id="KAF6750146.1"/>
    </source>
</evidence>
<keyword evidence="5" id="KW-0539">Nucleus</keyword>
<dbReference type="EMBL" id="JACGCI010000058">
    <property type="protein sequence ID" value="KAF6750146.1"/>
    <property type="molecule type" value="Genomic_DNA"/>
</dbReference>
<dbReference type="OrthoDB" id="2309723at2759"/>
<dbReference type="PROSITE" id="PS00463">
    <property type="entry name" value="ZN2_CY6_FUNGAL_1"/>
    <property type="match status" value="1"/>
</dbReference>
<comment type="caution">
    <text evidence="9">The sequence shown here is derived from an EMBL/GenBank/DDBJ whole genome shotgun (WGS) entry which is preliminary data.</text>
</comment>
<keyword evidence="10" id="KW-1185">Reference proteome</keyword>
<feature type="coiled-coil region" evidence="6">
    <location>
        <begin position="56"/>
        <end position="83"/>
    </location>
</feature>
<dbReference type="Gene3D" id="4.10.240.10">
    <property type="entry name" value="Zn(2)-C6 fungal-type DNA-binding domain"/>
    <property type="match status" value="1"/>
</dbReference>
<dbReference type="Proteomes" id="UP000521943">
    <property type="component" value="Unassembled WGS sequence"/>
</dbReference>
<evidence type="ECO:0000256" key="5">
    <source>
        <dbReference type="ARBA" id="ARBA00023242"/>
    </source>
</evidence>
<dbReference type="PROSITE" id="PS50048">
    <property type="entry name" value="ZN2_CY6_FUNGAL_2"/>
    <property type="match status" value="1"/>
</dbReference>
<keyword evidence="4" id="KW-0804">Transcription</keyword>
<dbReference type="GO" id="GO:0000981">
    <property type="term" value="F:DNA-binding transcription factor activity, RNA polymerase II-specific"/>
    <property type="evidence" value="ECO:0007669"/>
    <property type="project" value="InterPro"/>
</dbReference>
<feature type="region of interest" description="Disordered" evidence="7">
    <location>
        <begin position="659"/>
        <end position="680"/>
    </location>
</feature>
<evidence type="ECO:0000256" key="6">
    <source>
        <dbReference type="SAM" id="Coils"/>
    </source>
</evidence>
<evidence type="ECO:0000256" key="1">
    <source>
        <dbReference type="ARBA" id="ARBA00004123"/>
    </source>
</evidence>
<dbReference type="PANTHER" id="PTHR47338:SF29">
    <property type="entry name" value="ZN(2)-C6 FUNGAL-TYPE DOMAIN-CONTAINING PROTEIN"/>
    <property type="match status" value="1"/>
</dbReference>
<comment type="subcellular location">
    <subcellularLocation>
        <location evidence="1">Nucleus</location>
    </subcellularLocation>
</comment>
<dbReference type="GO" id="GO:0008270">
    <property type="term" value="F:zinc ion binding"/>
    <property type="evidence" value="ECO:0007669"/>
    <property type="project" value="InterPro"/>
</dbReference>
<evidence type="ECO:0000313" key="10">
    <source>
        <dbReference type="Proteomes" id="UP000521943"/>
    </source>
</evidence>
<evidence type="ECO:0000256" key="7">
    <source>
        <dbReference type="SAM" id="MobiDB-lite"/>
    </source>
</evidence>